<evidence type="ECO:0000256" key="2">
    <source>
        <dbReference type="SAM" id="SignalP"/>
    </source>
</evidence>
<dbReference type="KEGG" id="ssao:94295666"/>
<keyword evidence="4" id="KW-1185">Reference proteome</keyword>
<feature type="transmembrane region" description="Helical" evidence="1">
    <location>
        <begin position="493"/>
        <end position="518"/>
    </location>
</feature>
<accession>A0A9P8LXK4</accession>
<gene>
    <name evidence="3" type="ORF">SS50377_21643</name>
</gene>
<evidence type="ECO:0000256" key="1">
    <source>
        <dbReference type="SAM" id="Phobius"/>
    </source>
</evidence>
<reference evidence="3 4" key="1">
    <citation type="journal article" date="2014" name="PLoS Genet.">
        <title>The Genome of Spironucleus salmonicida Highlights a Fish Pathogen Adapted to Fluctuating Environments.</title>
        <authorList>
            <person name="Xu F."/>
            <person name="Jerlstrom-Hultqvist J."/>
            <person name="Einarsson E."/>
            <person name="Astvaldsson A."/>
            <person name="Svard S.G."/>
            <person name="Andersson J.O."/>
        </authorList>
    </citation>
    <scope>NUCLEOTIDE SEQUENCE [LARGE SCALE GENOMIC DNA]</scope>
    <source>
        <strain evidence="3 4">ATCC 50377</strain>
    </source>
</reference>
<keyword evidence="1" id="KW-0472">Membrane</keyword>
<organism evidence="3 4">
    <name type="scientific">Spironucleus salmonicida</name>
    <dbReference type="NCBI Taxonomy" id="348837"/>
    <lineage>
        <taxon>Eukaryota</taxon>
        <taxon>Metamonada</taxon>
        <taxon>Diplomonadida</taxon>
        <taxon>Hexamitidae</taxon>
        <taxon>Hexamitinae</taxon>
        <taxon>Spironucleus</taxon>
    </lineage>
</organism>
<proteinExistence type="predicted"/>
<dbReference type="EMBL" id="AUWU02000002">
    <property type="protein sequence ID" value="KAH0576099.1"/>
    <property type="molecule type" value="Genomic_DNA"/>
</dbReference>
<dbReference type="Proteomes" id="UP000018208">
    <property type="component" value="Unassembled WGS sequence"/>
</dbReference>
<evidence type="ECO:0000313" key="4">
    <source>
        <dbReference type="Proteomes" id="UP000018208"/>
    </source>
</evidence>
<keyword evidence="2" id="KW-0732">Signal</keyword>
<comment type="caution">
    <text evidence="3">The sequence shown here is derived from an EMBL/GenBank/DDBJ whole genome shotgun (WGS) entry which is preliminary data.</text>
</comment>
<protein>
    <recommendedName>
        <fullName evidence="5">Transmembrane protein</fullName>
    </recommendedName>
</protein>
<feature type="chain" id="PRO_5040342457" description="Transmembrane protein" evidence="2">
    <location>
        <begin position="17"/>
        <end position="524"/>
    </location>
</feature>
<dbReference type="AlphaFoldDB" id="A0A9P8LXK4"/>
<dbReference type="RefSeq" id="XP_067766872.1">
    <property type="nucleotide sequence ID" value="XM_067905555.1"/>
</dbReference>
<dbReference type="GeneID" id="94295666"/>
<name>A0A9P8LXK4_9EUKA</name>
<feature type="signal peptide" evidence="2">
    <location>
        <begin position="1"/>
        <end position="16"/>
    </location>
</feature>
<keyword evidence="1" id="KW-1133">Transmembrane helix</keyword>
<keyword evidence="1" id="KW-0812">Transmembrane</keyword>
<evidence type="ECO:0008006" key="5">
    <source>
        <dbReference type="Google" id="ProtNLM"/>
    </source>
</evidence>
<evidence type="ECO:0000313" key="3">
    <source>
        <dbReference type="EMBL" id="KAH0576099.1"/>
    </source>
</evidence>
<sequence length="524" mass="60761">MILFQIIYKMILLVLALNCFTDTVVVYSAQTEELTLSALQDKSISIIDKLSCQIFVNQNVKVQIQIGGIIFDSKFYIYKEEHIDLTLTKISGDLATINQFSVAFFKLESKNDNIMQDGTIIRFSINFFDRRNCFKNISLFYNTVTSDITIQRFPQVLCSFDTDGDITSNVQINLGTQLDQIFEEKLVDTYVEWFKTNNTCKDNKCAKYIPELLQILFPLGYYNVNIQQTFKKTTNAFKQDGTTFQQETKFTMNFVLRQLITQFTTEILISTISNVIIRPLYQSIEIEQTLTTEKLNVNQNHDSVSVDICIATENSNSSQIQCFTIFQDQFQALEKLVYRCDEQIETTIQECTDKLLEISKYTDSQVGLIYYDTFLDDVPVESFKYYSQVPRNKYSPVVLLCMQTHACIDIKIRDGFILTEDSIELILEWETSGQMQRLINVFKFPNEQQLYCFIATPQQLRNLTEEHPSELKLTIGGQSLFVNKILNFLQPRIFINGIITMFILASLLVTMIIFLMHFNIVHQK</sequence>